<dbReference type="RefSeq" id="XP_035670823.1">
    <property type="nucleotide sequence ID" value="XM_035814930.1"/>
</dbReference>
<protein>
    <submittedName>
        <fullName evidence="11">Aminopeptidase B-like</fullName>
    </submittedName>
</protein>
<feature type="domain" description="Peptidase M1 leukotriene A4 hydrolase/aminopeptidase C-terminal" evidence="9">
    <location>
        <begin position="13"/>
        <end position="148"/>
    </location>
</feature>
<dbReference type="SUPFAM" id="SSF48371">
    <property type="entry name" value="ARM repeat"/>
    <property type="match status" value="1"/>
</dbReference>
<evidence type="ECO:0000313" key="11">
    <source>
        <dbReference type="RefSeq" id="XP_035670823.1"/>
    </source>
</evidence>
<dbReference type="GO" id="GO:0008270">
    <property type="term" value="F:zinc ion binding"/>
    <property type="evidence" value="ECO:0007669"/>
    <property type="project" value="InterPro"/>
</dbReference>
<dbReference type="KEGG" id="bfo:118412211"/>
<comment type="cofactor">
    <cofactor evidence="1">
        <name>Zn(2+)</name>
        <dbReference type="ChEBI" id="CHEBI:29105"/>
    </cofactor>
</comment>
<evidence type="ECO:0000256" key="6">
    <source>
        <dbReference type="ARBA" id="ARBA00022833"/>
    </source>
</evidence>
<keyword evidence="5" id="KW-0378">Hydrolase</keyword>
<evidence type="ECO:0000256" key="8">
    <source>
        <dbReference type="SAM" id="MobiDB-lite"/>
    </source>
</evidence>
<sequence length="150" mass="16887">MSSLHLFCVLEEGIVFDRWICSVQNAEVVPDISDVPDIPLPGQTCGETQADPRHHTGTGQEIPQDCRVSHCAELTMRWCMLIIKSNFTSDLPKVRAFLESQGKKKYTLPIYRALKAGSPEAQDFAREVFEAIKDTLHVNVRNYVQKILSA</sequence>
<gene>
    <name evidence="11" type="primary">LOC118412211</name>
</gene>
<dbReference type="InterPro" id="IPR015211">
    <property type="entry name" value="Peptidase_M1_C"/>
</dbReference>
<comment type="similarity">
    <text evidence="2">Belongs to the peptidase M1 family.</text>
</comment>
<dbReference type="OrthoDB" id="79562at2759"/>
<dbReference type="GO" id="GO:0006508">
    <property type="term" value="P:proteolysis"/>
    <property type="evidence" value="ECO:0007669"/>
    <property type="project" value="UniProtKB-KW"/>
</dbReference>
<dbReference type="PANTHER" id="PTHR45726:SF3">
    <property type="entry name" value="LEUKOTRIENE A-4 HYDROLASE"/>
    <property type="match status" value="1"/>
</dbReference>
<evidence type="ECO:0000256" key="4">
    <source>
        <dbReference type="ARBA" id="ARBA00022723"/>
    </source>
</evidence>
<keyword evidence="4" id="KW-0479">Metal-binding</keyword>
<evidence type="ECO:0000256" key="7">
    <source>
        <dbReference type="ARBA" id="ARBA00023049"/>
    </source>
</evidence>
<evidence type="ECO:0000256" key="3">
    <source>
        <dbReference type="ARBA" id="ARBA00022670"/>
    </source>
</evidence>
<keyword evidence="3" id="KW-0645">Protease</keyword>
<dbReference type="GO" id="GO:0008237">
    <property type="term" value="F:metallopeptidase activity"/>
    <property type="evidence" value="ECO:0007669"/>
    <property type="project" value="UniProtKB-KW"/>
</dbReference>
<evidence type="ECO:0000256" key="1">
    <source>
        <dbReference type="ARBA" id="ARBA00001947"/>
    </source>
</evidence>
<evidence type="ECO:0000259" key="9">
    <source>
        <dbReference type="SMART" id="SM01263"/>
    </source>
</evidence>
<dbReference type="InterPro" id="IPR034015">
    <property type="entry name" value="M1_LTA4H"/>
</dbReference>
<dbReference type="PANTHER" id="PTHR45726">
    <property type="entry name" value="LEUKOTRIENE A-4 HYDROLASE"/>
    <property type="match status" value="1"/>
</dbReference>
<dbReference type="GeneID" id="118412211"/>
<name>A0A9J7KW15_BRAFL</name>
<keyword evidence="10" id="KW-1185">Reference proteome</keyword>
<evidence type="ECO:0000313" key="10">
    <source>
        <dbReference type="Proteomes" id="UP000001554"/>
    </source>
</evidence>
<dbReference type="InterPro" id="IPR038502">
    <property type="entry name" value="M1_LTA-4_hydro/amino_C_sf"/>
</dbReference>
<dbReference type="AlphaFoldDB" id="A0A9J7KW15"/>
<dbReference type="Gene3D" id="1.25.40.320">
    <property type="entry name" value="Peptidase M1, leukotriene A4 hydrolase/aminopeptidase C-terminal domain"/>
    <property type="match status" value="1"/>
</dbReference>
<feature type="region of interest" description="Disordered" evidence="8">
    <location>
        <begin position="41"/>
        <end position="61"/>
    </location>
</feature>
<dbReference type="InterPro" id="IPR016024">
    <property type="entry name" value="ARM-type_fold"/>
</dbReference>
<dbReference type="Pfam" id="PF09127">
    <property type="entry name" value="Leuk-A4-hydro_C"/>
    <property type="match status" value="1"/>
</dbReference>
<organism evidence="10 11">
    <name type="scientific">Branchiostoma floridae</name>
    <name type="common">Florida lancelet</name>
    <name type="synonym">Amphioxus</name>
    <dbReference type="NCBI Taxonomy" id="7739"/>
    <lineage>
        <taxon>Eukaryota</taxon>
        <taxon>Metazoa</taxon>
        <taxon>Chordata</taxon>
        <taxon>Cephalochordata</taxon>
        <taxon>Leptocardii</taxon>
        <taxon>Amphioxiformes</taxon>
        <taxon>Branchiostomatidae</taxon>
        <taxon>Branchiostoma</taxon>
    </lineage>
</organism>
<proteinExistence type="inferred from homology"/>
<reference evidence="11" key="2">
    <citation type="submission" date="2025-08" db="UniProtKB">
        <authorList>
            <consortium name="RefSeq"/>
        </authorList>
    </citation>
    <scope>IDENTIFICATION</scope>
    <source>
        <strain evidence="11">S238N-H82</strain>
        <tissue evidence="11">Testes</tissue>
    </source>
</reference>
<keyword evidence="6" id="KW-0862">Zinc</keyword>
<dbReference type="Proteomes" id="UP000001554">
    <property type="component" value="Chromosome 3"/>
</dbReference>
<reference evidence="10" key="1">
    <citation type="journal article" date="2020" name="Nat. Ecol. Evol.">
        <title>Deeply conserved synteny resolves early events in vertebrate evolution.</title>
        <authorList>
            <person name="Simakov O."/>
            <person name="Marletaz F."/>
            <person name="Yue J.X."/>
            <person name="O'Connell B."/>
            <person name="Jenkins J."/>
            <person name="Brandt A."/>
            <person name="Calef R."/>
            <person name="Tung C.H."/>
            <person name="Huang T.K."/>
            <person name="Schmutz J."/>
            <person name="Satoh N."/>
            <person name="Yu J.K."/>
            <person name="Putnam N.H."/>
            <person name="Green R.E."/>
            <person name="Rokhsar D.S."/>
        </authorList>
    </citation>
    <scope>NUCLEOTIDE SEQUENCE [LARGE SCALE GENOMIC DNA]</scope>
    <source>
        <strain evidence="10">S238N-H82</strain>
    </source>
</reference>
<evidence type="ECO:0000256" key="5">
    <source>
        <dbReference type="ARBA" id="ARBA00022801"/>
    </source>
</evidence>
<accession>A0A9J7KW15</accession>
<dbReference type="SMART" id="SM01263">
    <property type="entry name" value="Leuk-A4-hydro_C"/>
    <property type="match status" value="1"/>
</dbReference>
<evidence type="ECO:0000256" key="2">
    <source>
        <dbReference type="ARBA" id="ARBA00010136"/>
    </source>
</evidence>
<keyword evidence="7" id="KW-0482">Metalloprotease</keyword>